<dbReference type="KEGG" id="uru:DSM104443_00762"/>
<dbReference type="InterPro" id="IPR001753">
    <property type="entry name" value="Enoyl-CoA_hydra/iso"/>
</dbReference>
<comment type="catalytic activity">
    <reaction evidence="7">
        <text>a (3S)-3-hydroxyacyl-CoA + NAD(+) = a 3-oxoacyl-CoA + NADH + H(+)</text>
        <dbReference type="Rhea" id="RHEA:22432"/>
        <dbReference type="ChEBI" id="CHEBI:15378"/>
        <dbReference type="ChEBI" id="CHEBI:57318"/>
        <dbReference type="ChEBI" id="CHEBI:57540"/>
        <dbReference type="ChEBI" id="CHEBI:57945"/>
        <dbReference type="ChEBI" id="CHEBI:90726"/>
        <dbReference type="EC" id="1.1.1.35"/>
    </reaction>
</comment>
<dbReference type="PANTHER" id="PTHR48075:SF7">
    <property type="entry name" value="3-HYDROXYACYL-COA DEHYDROGENASE-RELATED"/>
    <property type="match status" value="1"/>
</dbReference>
<dbReference type="SUPFAM" id="SSF51735">
    <property type="entry name" value="NAD(P)-binding Rossmann-fold domains"/>
    <property type="match status" value="1"/>
</dbReference>
<keyword evidence="6" id="KW-0443">Lipid metabolism</keyword>
<dbReference type="GO" id="GO:0070403">
    <property type="term" value="F:NAD+ binding"/>
    <property type="evidence" value="ECO:0007669"/>
    <property type="project" value="InterPro"/>
</dbReference>
<dbReference type="InterPro" id="IPR006176">
    <property type="entry name" value="3-OHacyl-CoA_DH_NAD-bd"/>
</dbReference>
<dbReference type="InterPro" id="IPR029045">
    <property type="entry name" value="ClpP/crotonase-like_dom_sf"/>
</dbReference>
<gene>
    <name evidence="10" type="primary">fadN</name>
    <name evidence="10" type="ORF">DSM104443_00762</name>
</gene>
<keyword evidence="11" id="KW-1185">Reference proteome</keyword>
<dbReference type="Pfam" id="PF00378">
    <property type="entry name" value="ECH_1"/>
    <property type="match status" value="1"/>
</dbReference>
<evidence type="ECO:0000256" key="3">
    <source>
        <dbReference type="ARBA" id="ARBA00022963"/>
    </source>
</evidence>
<dbReference type="InterPro" id="IPR036291">
    <property type="entry name" value="NAD(P)-bd_dom_sf"/>
</dbReference>
<dbReference type="Proteomes" id="UP000501534">
    <property type="component" value="Chromosome"/>
</dbReference>
<dbReference type="Gene3D" id="1.10.1040.50">
    <property type="match status" value="1"/>
</dbReference>
<dbReference type="AlphaFoldDB" id="A0A6M4GRG6"/>
<protein>
    <submittedName>
        <fullName evidence="10">Putative 3-hydroxyacyl-CoA dehydrogenase</fullName>
        <ecNumber evidence="10">1.1.1.35</ecNumber>
    </submittedName>
</protein>
<feature type="domain" description="3-hydroxyacyl-CoA dehydrogenase C-terminal" evidence="8">
    <location>
        <begin position="205"/>
        <end position="304"/>
    </location>
</feature>
<evidence type="ECO:0000313" key="11">
    <source>
        <dbReference type="Proteomes" id="UP000501534"/>
    </source>
</evidence>
<dbReference type="EC" id="1.1.1.35" evidence="10"/>
<proteinExistence type="predicted"/>
<evidence type="ECO:0000256" key="2">
    <source>
        <dbReference type="ARBA" id="ARBA00022832"/>
    </source>
</evidence>
<keyword evidence="4 10" id="KW-0560">Oxidoreductase</keyword>
<evidence type="ECO:0000256" key="5">
    <source>
        <dbReference type="ARBA" id="ARBA00023027"/>
    </source>
</evidence>
<dbReference type="Gene3D" id="3.40.50.720">
    <property type="entry name" value="NAD(P)-binding Rossmann-like Domain"/>
    <property type="match status" value="1"/>
</dbReference>
<name>A0A6M4GRG6_9PROT</name>
<dbReference type="Pfam" id="PF02737">
    <property type="entry name" value="3HCDH_N"/>
    <property type="match status" value="1"/>
</dbReference>
<dbReference type="Gene3D" id="3.90.226.10">
    <property type="entry name" value="2-enoyl-CoA Hydratase, Chain A, domain 1"/>
    <property type="match status" value="1"/>
</dbReference>
<dbReference type="SUPFAM" id="SSF52096">
    <property type="entry name" value="ClpP/crotonase"/>
    <property type="match status" value="1"/>
</dbReference>
<dbReference type="SUPFAM" id="SSF48179">
    <property type="entry name" value="6-phosphogluconate dehydrogenase C-terminal domain-like"/>
    <property type="match status" value="2"/>
</dbReference>
<evidence type="ECO:0000259" key="8">
    <source>
        <dbReference type="Pfam" id="PF00725"/>
    </source>
</evidence>
<reference evidence="10 11" key="1">
    <citation type="submission" date="2020-04" db="EMBL/GenBank/DDBJ databases">
        <title>Usitatibacter rugosus gen. nov., sp. nov. and Usitatibacter palustris sp. nov., novel members of Usitatibacteraceae fam. nov. within the order Nitrosomonadales isolated from soil.</title>
        <authorList>
            <person name="Huber K.J."/>
            <person name="Neumann-Schaal M."/>
            <person name="Geppert A."/>
            <person name="Luckner M."/>
            <person name="Wanner G."/>
            <person name="Overmann J."/>
        </authorList>
    </citation>
    <scope>NUCLEOTIDE SEQUENCE [LARGE SCALE GENOMIC DNA]</scope>
    <source>
        <strain evidence="10 11">0125_3</strain>
    </source>
</reference>
<feature type="domain" description="3-hydroxyacyl-CoA dehydrogenase NAD binding" evidence="9">
    <location>
        <begin position="19"/>
        <end position="202"/>
    </location>
</feature>
<keyword evidence="3" id="KW-0442">Lipid degradation</keyword>
<accession>A0A6M4GRG6</accession>
<evidence type="ECO:0000256" key="7">
    <source>
        <dbReference type="ARBA" id="ARBA00049556"/>
    </source>
</evidence>
<dbReference type="InterPro" id="IPR006108">
    <property type="entry name" value="3HC_DH_C"/>
</dbReference>
<dbReference type="UniPathway" id="UPA00659"/>
<evidence type="ECO:0000256" key="4">
    <source>
        <dbReference type="ARBA" id="ARBA00023002"/>
    </source>
</evidence>
<sequence length="798" mass="86215">MPEGTTVNAAVGQRYLVRKAAVLGAGVMGAQIAAHLANANVQPILFELAAEGKDKNANVKKAIDGLAKLEPSPLATKAALAQIIPANYDEHLGLLAECDLVIEAISERMDWKKALFEKVAPHIAPGAIFASNTSGLSITEMSKTLPAALRKRFCGIHFFNPPRYMRLVELVPTPDTDPAILDQLETFLTTTLGKGVIRAKDTPNFIANRVGVFSMLAAMHHTQRLNLGFDEVDALTGPAIGRAKSATYRTADVVGLDTMAHVVKTMGDTLPADPWAAFYRAPEWLAQLIAKGALGQKTKAGVYTKKGKDILVLDVGKKDYRASAGTMAEEVQAILKDKNPGDQLAKLRASSNPQAQFLWAIFRDLFHYSAVHLAEIAGSARDVDLAIRWGFGWSRGPFELWQAAGWKRVAEWITEDIAAGKAMASVALPKWVSERDGVHTPEGSYSAETGKLVPRPALPVYARQLFPETVLGEKQADRGTTVFEDDGVRMWHQGDRIAIVSFKSKMHSLGEEVLKGLNRAIDEAEKNFDALVIWHEAPFAVGANLKSALEALKAGKLEDFEKMVALFQQTSQRLKYSLVPTVAAVEGMALGGGAEFVMHSQRVVAALESYVGLVEVGVGLLPAGGGLKEFAGRAQAWAKGGDATAEIQRVFKMVAMAEVSKSAENAREMGFLKPSDVVVFHPAELLHVAKAEARAMAASGVRPPLAPAQVAVLGDTGAATLKMLLVNMKEGGFISDHDYDISSRIAEILTGGPIEPGSLVDEKWLLDLERRHFVELGGTEKTQQRIEHMLKTGKPLRN</sequence>
<dbReference type="EMBL" id="CP053069">
    <property type="protein sequence ID" value="QJR09712.1"/>
    <property type="molecule type" value="Genomic_DNA"/>
</dbReference>
<dbReference type="InterPro" id="IPR008927">
    <property type="entry name" value="6-PGluconate_DH-like_C_sf"/>
</dbReference>
<dbReference type="Pfam" id="PF00725">
    <property type="entry name" value="3HCDH"/>
    <property type="match status" value="1"/>
</dbReference>
<dbReference type="GO" id="GO:0006635">
    <property type="term" value="P:fatty acid beta-oxidation"/>
    <property type="evidence" value="ECO:0007669"/>
    <property type="project" value="UniProtKB-UniPathway"/>
</dbReference>
<evidence type="ECO:0000313" key="10">
    <source>
        <dbReference type="EMBL" id="QJR09712.1"/>
    </source>
</evidence>
<dbReference type="GO" id="GO:0003857">
    <property type="term" value="F:(3S)-3-hydroxyacyl-CoA dehydrogenase (NAD+) activity"/>
    <property type="evidence" value="ECO:0007669"/>
    <property type="project" value="UniProtKB-EC"/>
</dbReference>
<keyword evidence="5" id="KW-0520">NAD</keyword>
<comment type="pathway">
    <text evidence="1">Lipid metabolism; fatty acid beta-oxidation.</text>
</comment>
<dbReference type="CDD" id="cd06558">
    <property type="entry name" value="crotonase-like"/>
    <property type="match status" value="1"/>
</dbReference>
<evidence type="ECO:0000256" key="1">
    <source>
        <dbReference type="ARBA" id="ARBA00005005"/>
    </source>
</evidence>
<evidence type="ECO:0000256" key="6">
    <source>
        <dbReference type="ARBA" id="ARBA00023098"/>
    </source>
</evidence>
<keyword evidence="2" id="KW-0276">Fatty acid metabolism</keyword>
<dbReference type="PANTHER" id="PTHR48075">
    <property type="entry name" value="3-HYDROXYACYL-COA DEHYDROGENASE FAMILY PROTEIN"/>
    <property type="match status" value="1"/>
</dbReference>
<organism evidence="10 11">
    <name type="scientific">Usitatibacter rugosus</name>
    <dbReference type="NCBI Taxonomy" id="2732067"/>
    <lineage>
        <taxon>Bacteria</taxon>
        <taxon>Pseudomonadati</taxon>
        <taxon>Pseudomonadota</taxon>
        <taxon>Betaproteobacteria</taxon>
        <taxon>Nitrosomonadales</taxon>
        <taxon>Usitatibacteraceae</taxon>
        <taxon>Usitatibacter</taxon>
    </lineage>
</organism>
<evidence type="ECO:0000259" key="9">
    <source>
        <dbReference type="Pfam" id="PF02737"/>
    </source>
</evidence>